<sequence>MTNRFTQDLLAKRAGRACLSCRSRKIRCNVEEQGQPCSNCLNDEANCQIAKSKRGKKPRRRLKMNPKCPKAKHDTTQSVGRINSNVDGSRGIVPLCRVPPTHTTGWLDDCVELETFSQCQDEGLTNSLKSGTAPKRSAAELDQRFLHRELTYVSLIEQEAVHHVTTADPTPPSLISPSQTSPSADSFRTNHESLPDFIKPLSQSLTPEDVDYLRLKGALDIPSASFLNALLDSYIQYVYPYMPTTDLSSICGIVTGKSVSISILLLQAITFAAVAFVDADEIHRAGFNSRRSCRKAFYDKTRLLYDLDVEFDKLAIIQATLLMAYWNETPGDNKGAWHWMGVATSLAQTLGMHRKTEYKVQSHESKLHKRIWWSCYIRDRMLAIAMCRPLRIKDAEFDTPPLTLEDFDIIDLSNGPGCLDTDSQTALAEMCIKATELCKLVAGVVELHFSVLPSEDSTSTAKEDNGTRTTMLCLKSFSPNEQLVQRYDEQLQTWYRTLPSSCVYGTKDGQGGLSPCVIVNAASLQIAFWAVVSALHRPQLRGRNKAVSIRRVEEAAIQVSRVDREMHKIHLDQYLPATGIPFQFPAFITHTKRLENQKTYGVTEILDSLFFCTKVVETLRELFVGGDDGIKFITYVAKRADITLLFDQDSKLWGLEYRGLHYSPGSRQLNLDSKTFGTGFGDVSPHRSSYESVLESGQERPKTGKIVNQNDSELLSFDNMDANYWSSLSDILSACDMDFEHCFGMPINSDSLQDVEMG</sequence>
<evidence type="ECO:0000259" key="7">
    <source>
        <dbReference type="PROSITE" id="PS50048"/>
    </source>
</evidence>
<dbReference type="EMBL" id="KN847475">
    <property type="protein sequence ID" value="KIX09566.1"/>
    <property type="molecule type" value="Genomic_DNA"/>
</dbReference>
<evidence type="ECO:0000256" key="2">
    <source>
        <dbReference type="ARBA" id="ARBA00023015"/>
    </source>
</evidence>
<dbReference type="GO" id="GO:0000981">
    <property type="term" value="F:DNA-binding transcription factor activity, RNA polymerase II-specific"/>
    <property type="evidence" value="ECO:0007669"/>
    <property type="project" value="InterPro"/>
</dbReference>
<keyword evidence="1" id="KW-0479">Metal-binding</keyword>
<dbReference type="Gene3D" id="4.10.240.10">
    <property type="entry name" value="Zn(2)-C6 fungal-type DNA-binding domain"/>
    <property type="match status" value="1"/>
</dbReference>
<dbReference type="OrthoDB" id="4451586at2759"/>
<dbReference type="RefSeq" id="XP_013276702.1">
    <property type="nucleotide sequence ID" value="XM_013421248.1"/>
</dbReference>
<dbReference type="CDD" id="cd00067">
    <property type="entry name" value="GAL4"/>
    <property type="match status" value="1"/>
</dbReference>
<accession>A0A0D2J1L9</accession>
<dbReference type="GO" id="GO:0008270">
    <property type="term" value="F:zinc ion binding"/>
    <property type="evidence" value="ECO:0007669"/>
    <property type="project" value="InterPro"/>
</dbReference>
<feature type="compositionally biased region" description="Basic residues" evidence="6">
    <location>
        <begin position="51"/>
        <end position="64"/>
    </location>
</feature>
<organism evidence="8 9">
    <name type="scientific">Rhinocladiella mackenziei CBS 650.93</name>
    <dbReference type="NCBI Taxonomy" id="1442369"/>
    <lineage>
        <taxon>Eukaryota</taxon>
        <taxon>Fungi</taxon>
        <taxon>Dikarya</taxon>
        <taxon>Ascomycota</taxon>
        <taxon>Pezizomycotina</taxon>
        <taxon>Eurotiomycetes</taxon>
        <taxon>Chaetothyriomycetidae</taxon>
        <taxon>Chaetothyriales</taxon>
        <taxon>Herpotrichiellaceae</taxon>
        <taxon>Rhinocladiella</taxon>
    </lineage>
</organism>
<feature type="compositionally biased region" description="Polar residues" evidence="6">
    <location>
        <begin position="175"/>
        <end position="187"/>
    </location>
</feature>
<dbReference type="Pfam" id="PF00172">
    <property type="entry name" value="Zn_clus"/>
    <property type="match status" value="1"/>
</dbReference>
<dbReference type="PANTHER" id="PTHR47425">
    <property type="entry name" value="FARB-RELATED"/>
    <property type="match status" value="1"/>
</dbReference>
<dbReference type="STRING" id="1442369.A0A0D2J1L9"/>
<dbReference type="Pfam" id="PF04082">
    <property type="entry name" value="Fungal_trans"/>
    <property type="match status" value="1"/>
</dbReference>
<dbReference type="InterPro" id="IPR052761">
    <property type="entry name" value="Fungal_Detox/Toxin_TFs"/>
</dbReference>
<feature type="domain" description="Zn(2)-C6 fungal-type" evidence="7">
    <location>
        <begin position="17"/>
        <end position="49"/>
    </location>
</feature>
<dbReference type="CDD" id="cd12148">
    <property type="entry name" value="fungal_TF_MHR"/>
    <property type="match status" value="1"/>
</dbReference>
<keyword evidence="4" id="KW-0804">Transcription</keyword>
<dbReference type="AlphaFoldDB" id="A0A0D2J1L9"/>
<dbReference type="InterPro" id="IPR001138">
    <property type="entry name" value="Zn2Cys6_DnaBD"/>
</dbReference>
<feature type="region of interest" description="Disordered" evidence="6">
    <location>
        <begin position="166"/>
        <end position="187"/>
    </location>
</feature>
<keyword evidence="3" id="KW-0238">DNA-binding</keyword>
<evidence type="ECO:0000313" key="9">
    <source>
        <dbReference type="Proteomes" id="UP000053617"/>
    </source>
</evidence>
<dbReference type="GO" id="GO:0006351">
    <property type="term" value="P:DNA-templated transcription"/>
    <property type="evidence" value="ECO:0007669"/>
    <property type="project" value="InterPro"/>
</dbReference>
<evidence type="ECO:0000256" key="3">
    <source>
        <dbReference type="ARBA" id="ARBA00023125"/>
    </source>
</evidence>
<dbReference type="PROSITE" id="PS50048">
    <property type="entry name" value="ZN2_CY6_FUNGAL_2"/>
    <property type="match status" value="1"/>
</dbReference>
<protein>
    <submittedName>
        <fullName evidence="8">Rhinocladiella mackenziei CBS 650.93 unplaced genomic scaffold supercont1.1, whole genome shotgun sequence</fullName>
    </submittedName>
</protein>
<evidence type="ECO:0000256" key="4">
    <source>
        <dbReference type="ARBA" id="ARBA00023163"/>
    </source>
</evidence>
<dbReference type="GeneID" id="25288717"/>
<evidence type="ECO:0000313" key="8">
    <source>
        <dbReference type="EMBL" id="KIX09566.1"/>
    </source>
</evidence>
<dbReference type="PROSITE" id="PS00463">
    <property type="entry name" value="ZN2_CY6_FUNGAL_1"/>
    <property type="match status" value="1"/>
</dbReference>
<dbReference type="SUPFAM" id="SSF57701">
    <property type="entry name" value="Zn2/Cys6 DNA-binding domain"/>
    <property type="match status" value="1"/>
</dbReference>
<keyword evidence="5" id="KW-0539">Nucleus</keyword>
<name>A0A0D2J1L9_9EURO</name>
<keyword evidence="9" id="KW-1185">Reference proteome</keyword>
<dbReference type="Proteomes" id="UP000053617">
    <property type="component" value="Unassembled WGS sequence"/>
</dbReference>
<dbReference type="HOGENOM" id="CLU_006329_1_4_1"/>
<dbReference type="InterPro" id="IPR036864">
    <property type="entry name" value="Zn2-C6_fun-type_DNA-bd_sf"/>
</dbReference>
<dbReference type="InterPro" id="IPR007219">
    <property type="entry name" value="XnlR_reg_dom"/>
</dbReference>
<evidence type="ECO:0000256" key="6">
    <source>
        <dbReference type="SAM" id="MobiDB-lite"/>
    </source>
</evidence>
<dbReference type="SMART" id="SM00066">
    <property type="entry name" value="GAL4"/>
    <property type="match status" value="1"/>
</dbReference>
<proteinExistence type="predicted"/>
<gene>
    <name evidence="8" type="ORF">Z518_00646</name>
</gene>
<dbReference type="SMART" id="SM00906">
    <property type="entry name" value="Fungal_trans"/>
    <property type="match status" value="1"/>
</dbReference>
<evidence type="ECO:0000256" key="1">
    <source>
        <dbReference type="ARBA" id="ARBA00022723"/>
    </source>
</evidence>
<dbReference type="PANTHER" id="PTHR47425:SF2">
    <property type="entry name" value="FARB-RELATED"/>
    <property type="match status" value="1"/>
</dbReference>
<keyword evidence="2" id="KW-0805">Transcription regulation</keyword>
<feature type="region of interest" description="Disordered" evidence="6">
    <location>
        <begin position="51"/>
        <end position="75"/>
    </location>
</feature>
<reference evidence="8 9" key="1">
    <citation type="submission" date="2015-01" db="EMBL/GenBank/DDBJ databases">
        <title>The Genome Sequence of Rhinocladiella mackenzie CBS 650.93.</title>
        <authorList>
            <consortium name="The Broad Institute Genomics Platform"/>
            <person name="Cuomo C."/>
            <person name="de Hoog S."/>
            <person name="Gorbushina A."/>
            <person name="Stielow B."/>
            <person name="Teixiera M."/>
            <person name="Abouelleil A."/>
            <person name="Chapman S.B."/>
            <person name="Priest M."/>
            <person name="Young S.K."/>
            <person name="Wortman J."/>
            <person name="Nusbaum C."/>
            <person name="Birren B."/>
        </authorList>
    </citation>
    <scope>NUCLEOTIDE SEQUENCE [LARGE SCALE GENOMIC DNA]</scope>
    <source>
        <strain evidence="8 9">CBS 650.93</strain>
    </source>
</reference>
<dbReference type="GO" id="GO:0003677">
    <property type="term" value="F:DNA binding"/>
    <property type="evidence" value="ECO:0007669"/>
    <property type="project" value="UniProtKB-KW"/>
</dbReference>
<evidence type="ECO:0000256" key="5">
    <source>
        <dbReference type="ARBA" id="ARBA00023242"/>
    </source>
</evidence>